<protein>
    <submittedName>
        <fullName evidence="2">Uncharacterized protein C3orf20-like</fullName>
    </submittedName>
</protein>
<dbReference type="Proteomes" id="UP000081671">
    <property type="component" value="Unplaced"/>
</dbReference>
<organism evidence="1 2">
    <name type="scientific">Dipodomys ordii</name>
    <name type="common">Ord's kangaroo rat</name>
    <dbReference type="NCBI Taxonomy" id="10020"/>
    <lineage>
        <taxon>Eukaryota</taxon>
        <taxon>Metazoa</taxon>
        <taxon>Chordata</taxon>
        <taxon>Craniata</taxon>
        <taxon>Vertebrata</taxon>
        <taxon>Euteleostomi</taxon>
        <taxon>Mammalia</taxon>
        <taxon>Eutheria</taxon>
        <taxon>Euarchontoglires</taxon>
        <taxon>Glires</taxon>
        <taxon>Rodentia</taxon>
        <taxon>Castorimorpha</taxon>
        <taxon>Heteromyidae</taxon>
        <taxon>Dipodomyinae</taxon>
        <taxon>Dipodomys</taxon>
    </lineage>
</organism>
<dbReference type="KEGG" id="dord:105988289"/>
<name>A0A1S3FGZ6_DIPOR</name>
<evidence type="ECO:0000313" key="1">
    <source>
        <dbReference type="Proteomes" id="UP000081671"/>
    </source>
</evidence>
<evidence type="ECO:0000313" key="2">
    <source>
        <dbReference type="RefSeq" id="XP_012875319.1"/>
    </source>
</evidence>
<dbReference type="OrthoDB" id="6351677at2759"/>
<dbReference type="AlphaFoldDB" id="A0A1S3FGZ6"/>
<dbReference type="GeneID" id="105988289"/>
<proteinExistence type="predicted"/>
<dbReference type="RefSeq" id="XP_012875319.1">
    <property type="nucleotide sequence ID" value="XM_013019865.1"/>
</dbReference>
<dbReference type="InParanoid" id="A0A1S3FGZ6"/>
<accession>A0A1S3FGZ6</accession>
<gene>
    <name evidence="2" type="primary">LOC105988289</name>
</gene>
<sequence>MESINICQTPELPQKVTIKQKVSLTTAPLKQDINESSKHKEYLQCQYTFQPLKNVFKLSPPCRIQRALAINQTSRFSLPNDRKDSCFGSLLICPVVLRQTLCGKEEDTCRCSPYSIPEVTDLEYDNLINNQLASTDQIIIVYVFSAKEKDKHIEEVTKVYRELNRSRTMPCIQSHLDPFRLLKYNILSASKFTGSDCPLLVQRHNITPGIFLMYIQGKLVFANFIFNGYSTSAKDLQKQIVKTKNDYRMGYFLPKDYRIGA</sequence>
<keyword evidence="1" id="KW-1185">Reference proteome</keyword>
<reference evidence="2" key="1">
    <citation type="submission" date="2025-08" db="UniProtKB">
        <authorList>
            <consortium name="RefSeq"/>
        </authorList>
    </citation>
    <scope>IDENTIFICATION</scope>
    <source>
        <tissue evidence="2">Kidney</tissue>
    </source>
</reference>